<reference evidence="1 2" key="1">
    <citation type="journal article" date="2022" name="Hortic Res">
        <title>A haplotype resolved chromosomal level avocado genome allows analysis of novel avocado genes.</title>
        <authorList>
            <person name="Nath O."/>
            <person name="Fletcher S.J."/>
            <person name="Hayward A."/>
            <person name="Shaw L.M."/>
            <person name="Masouleh A.K."/>
            <person name="Furtado A."/>
            <person name="Henry R.J."/>
            <person name="Mitter N."/>
        </authorList>
    </citation>
    <scope>NUCLEOTIDE SEQUENCE [LARGE SCALE GENOMIC DNA]</scope>
    <source>
        <strain evidence="2">cv. Hass</strain>
    </source>
</reference>
<accession>A0ACC2KLU9</accession>
<dbReference type="EMBL" id="CM056818">
    <property type="protein sequence ID" value="KAJ8622103.1"/>
    <property type="molecule type" value="Genomic_DNA"/>
</dbReference>
<organism evidence="1 2">
    <name type="scientific">Persea americana</name>
    <name type="common">Avocado</name>
    <dbReference type="NCBI Taxonomy" id="3435"/>
    <lineage>
        <taxon>Eukaryota</taxon>
        <taxon>Viridiplantae</taxon>
        <taxon>Streptophyta</taxon>
        <taxon>Embryophyta</taxon>
        <taxon>Tracheophyta</taxon>
        <taxon>Spermatophyta</taxon>
        <taxon>Magnoliopsida</taxon>
        <taxon>Magnoliidae</taxon>
        <taxon>Laurales</taxon>
        <taxon>Lauraceae</taxon>
        <taxon>Persea</taxon>
    </lineage>
</organism>
<keyword evidence="2" id="KW-1185">Reference proteome</keyword>
<gene>
    <name evidence="1" type="ORF">MRB53_030632</name>
</gene>
<evidence type="ECO:0000313" key="2">
    <source>
        <dbReference type="Proteomes" id="UP001234297"/>
    </source>
</evidence>
<dbReference type="Proteomes" id="UP001234297">
    <property type="component" value="Chromosome 10"/>
</dbReference>
<name>A0ACC2KLU9_PERAE</name>
<protein>
    <submittedName>
        <fullName evidence="1">Uncharacterized protein</fullName>
    </submittedName>
</protein>
<proteinExistence type="predicted"/>
<comment type="caution">
    <text evidence="1">The sequence shown here is derived from an EMBL/GenBank/DDBJ whole genome shotgun (WGS) entry which is preliminary data.</text>
</comment>
<evidence type="ECO:0000313" key="1">
    <source>
        <dbReference type="EMBL" id="KAJ8622103.1"/>
    </source>
</evidence>
<sequence length="68" mass="8002">MPIDCVLEEQSKEFWLQYFQLVTFYDFLKEEGSKVKSSNWKSFSSLSPSFFDSKESSDSMTREARAKI</sequence>